<dbReference type="InterPro" id="IPR013785">
    <property type="entry name" value="Aldolase_TIM"/>
</dbReference>
<dbReference type="Gene3D" id="1.10.238.260">
    <property type="match status" value="1"/>
</dbReference>
<dbReference type="InterPro" id="IPR054691">
    <property type="entry name" value="LeuA/HCS_post-cat"/>
</dbReference>
<dbReference type="RefSeq" id="WP_099216200.1">
    <property type="nucleotide sequence ID" value="NZ_JAUYVU010000009.1"/>
</dbReference>
<dbReference type="FunFam" id="3.20.20.70:FF:000010">
    <property type="entry name" value="2-isopropylmalate synthase"/>
    <property type="match status" value="1"/>
</dbReference>
<dbReference type="InterPro" id="IPR050073">
    <property type="entry name" value="2-IPM_HCS-like"/>
</dbReference>
<dbReference type="PANTHER" id="PTHR10277">
    <property type="entry name" value="HOMOCITRATE SYNTHASE-RELATED"/>
    <property type="match status" value="1"/>
</dbReference>
<comment type="pathway">
    <text evidence="1">Amino-acid biosynthesis; L-leucine biosynthesis; L-leucine from 3-methyl-2-oxobutanoate: step 1/4.</text>
</comment>
<dbReference type="PANTHER" id="PTHR10277:SF9">
    <property type="entry name" value="2-ISOPROPYLMALATE SYNTHASE 1, CHLOROPLASTIC-RELATED"/>
    <property type="match status" value="1"/>
</dbReference>
<protein>
    <recommendedName>
        <fullName evidence="3">2-isopropylmalate synthase</fullName>
        <ecNumber evidence="3">2.3.3.13</ecNumber>
    </recommendedName>
</protein>
<dbReference type="InterPro" id="IPR002034">
    <property type="entry name" value="AIPM/Hcit_synth_CS"/>
</dbReference>
<dbReference type="EC" id="2.3.3.13" evidence="3"/>
<evidence type="ECO:0000256" key="5">
    <source>
        <dbReference type="ARBA" id="ARBA00022605"/>
    </source>
</evidence>
<feature type="domain" description="Pyruvate carboxyltransferase" evidence="10">
    <location>
        <begin position="6"/>
        <end position="267"/>
    </location>
</feature>
<organism evidence="12 13">
    <name type="scientific">Tenacibaculum discolor</name>
    <dbReference type="NCBI Taxonomy" id="361581"/>
    <lineage>
        <taxon>Bacteria</taxon>
        <taxon>Pseudomonadati</taxon>
        <taxon>Bacteroidota</taxon>
        <taxon>Flavobacteriia</taxon>
        <taxon>Flavobacteriales</taxon>
        <taxon>Flavobacteriaceae</taxon>
        <taxon>Tenacibaculum</taxon>
    </lineage>
</organism>
<keyword evidence="5" id="KW-0028">Amino-acid biosynthesis</keyword>
<keyword evidence="8" id="KW-0100">Branched-chain amino acid biosynthesis</keyword>
<dbReference type="FunFam" id="1.10.238.260:FF:000001">
    <property type="entry name" value="2-isopropylmalate synthase"/>
    <property type="match status" value="1"/>
</dbReference>
<evidence type="ECO:0000256" key="4">
    <source>
        <dbReference type="ARBA" id="ARBA00022430"/>
    </source>
</evidence>
<evidence type="ECO:0000313" key="11">
    <source>
        <dbReference type="EMBL" id="MDP2542155.1"/>
    </source>
</evidence>
<dbReference type="EMBL" id="JAUYVU010000009">
    <property type="protein sequence ID" value="MDP2542155.1"/>
    <property type="molecule type" value="Genomic_DNA"/>
</dbReference>
<reference evidence="11 14" key="3">
    <citation type="submission" date="2023-07" db="EMBL/GenBank/DDBJ databases">
        <title>Genome content predicts the carbon catabolic preferences of heterotrophic bacteria.</title>
        <authorList>
            <person name="Gralka M."/>
        </authorList>
    </citation>
    <scope>NUCLEOTIDE SEQUENCE [LARGE SCALE GENOMIC DNA]</scope>
    <source>
        <strain evidence="11 14">4G03</strain>
    </source>
</reference>
<keyword evidence="7" id="KW-0464">Manganese</keyword>
<dbReference type="PROSITE" id="PS00816">
    <property type="entry name" value="AIPM_HOMOCIT_SYNTH_2"/>
    <property type="match status" value="1"/>
</dbReference>
<reference evidence="12 13" key="1">
    <citation type="journal article" date="2016" name="Nat. Commun.">
        <title>Microbial interactions lead to rapid micro-scale successions on model marine particles.</title>
        <authorList>
            <person name="Datta M.S."/>
            <person name="Sliwerska E."/>
            <person name="Gore J."/>
            <person name="Polz M.F."/>
            <person name="Cordero O.X."/>
        </authorList>
    </citation>
    <scope>NUCLEOTIDE SEQUENCE [LARGE SCALE GENOMIC DNA]</scope>
    <source>
        <strain evidence="12 13">4G03</strain>
    </source>
</reference>
<keyword evidence="11" id="KW-0012">Acyltransferase</keyword>
<dbReference type="AlphaFoldDB" id="A0A2G1BS35"/>
<dbReference type="Gene3D" id="3.20.20.70">
    <property type="entry name" value="Aldolase class I"/>
    <property type="match status" value="1"/>
</dbReference>
<name>A0A2G1BS35_9FLAO</name>
<dbReference type="Proteomes" id="UP001242342">
    <property type="component" value="Unassembled WGS sequence"/>
</dbReference>
<dbReference type="GO" id="GO:0003852">
    <property type="term" value="F:2-isopropylmalate synthase activity"/>
    <property type="evidence" value="ECO:0007669"/>
    <property type="project" value="UniProtKB-EC"/>
</dbReference>
<evidence type="ECO:0000313" key="12">
    <source>
        <dbReference type="EMBL" id="PHN96659.1"/>
    </source>
</evidence>
<keyword evidence="14" id="KW-1185">Reference proteome</keyword>
<dbReference type="PROSITE" id="PS00815">
    <property type="entry name" value="AIPM_HOMOCIT_SYNTH_1"/>
    <property type="match status" value="1"/>
</dbReference>
<dbReference type="PROSITE" id="PS50991">
    <property type="entry name" value="PYR_CT"/>
    <property type="match status" value="1"/>
</dbReference>
<evidence type="ECO:0000256" key="9">
    <source>
        <dbReference type="RuleBase" id="RU003523"/>
    </source>
</evidence>
<proteinExistence type="inferred from homology"/>
<evidence type="ECO:0000256" key="2">
    <source>
        <dbReference type="ARBA" id="ARBA00009396"/>
    </source>
</evidence>
<evidence type="ECO:0000256" key="3">
    <source>
        <dbReference type="ARBA" id="ARBA00012973"/>
    </source>
</evidence>
<comment type="caution">
    <text evidence="12">The sequence shown here is derived from an EMBL/GenBank/DDBJ whole genome shotgun (WGS) entry which is preliminary data.</text>
</comment>
<dbReference type="Pfam" id="PF22617">
    <property type="entry name" value="HCS_D2"/>
    <property type="match status" value="1"/>
</dbReference>
<keyword evidence="6 9" id="KW-0808">Transferase</keyword>
<reference evidence="12" key="2">
    <citation type="submission" date="2017-10" db="EMBL/GenBank/DDBJ databases">
        <authorList>
            <person name="Enke T.N."/>
            <person name="Cordero O.X."/>
        </authorList>
    </citation>
    <scope>NUCLEOTIDE SEQUENCE</scope>
    <source>
        <strain evidence="12">4G03</strain>
    </source>
</reference>
<keyword evidence="4" id="KW-0432">Leucine biosynthesis</keyword>
<evidence type="ECO:0000256" key="8">
    <source>
        <dbReference type="ARBA" id="ARBA00023304"/>
    </source>
</evidence>
<dbReference type="EMBL" id="PDUU01000013">
    <property type="protein sequence ID" value="PHN96659.1"/>
    <property type="molecule type" value="Genomic_DNA"/>
</dbReference>
<gene>
    <name evidence="12" type="ORF">CSC81_13095</name>
    <name evidence="11" type="ORF">Q8W23_11775</name>
</gene>
<accession>A0A2G1BS35</accession>
<comment type="similarity">
    <text evidence="2">Belongs to the alpha-IPM synthase/homocitrate synthase family. LeuA type 1 subfamily.</text>
</comment>
<dbReference type="NCBIfam" id="NF002086">
    <property type="entry name" value="PRK00915.1-3"/>
    <property type="match status" value="1"/>
</dbReference>
<evidence type="ECO:0000259" key="10">
    <source>
        <dbReference type="PROSITE" id="PS50991"/>
    </source>
</evidence>
<evidence type="ECO:0000256" key="1">
    <source>
        <dbReference type="ARBA" id="ARBA00004689"/>
    </source>
</evidence>
<evidence type="ECO:0000313" key="13">
    <source>
        <dbReference type="Proteomes" id="UP000222163"/>
    </source>
</evidence>
<sequence length="391" mass="42877">MQSDKIQIFDTTLRDGEQVPGCKLDTQQKLVIAERLDFLGVDVIEAGFPVSSPGDFISVQEIAKLVKNATVCGLTRAVKKDIEVAADALRLASKPRIHTGIGTSDSHIQYKFNASKEEVIRRAKEAVSYAKNFVDDVEFYAEDAGRTDNAFLAKVCEEVIKSGATVLNIPDTTGYCLPEEYGAKIKYLKDNVKGIENVIISCHCHNDLGLATANSIAGAINGARQIECTVNGIGERAGNTALEEVVMILKQHPYLNLQTDINTKLLYDTSMMVRERMGMPVQPNKAIVGANAFAHSSGIHQDGVIKNRETYEIINPADVGVTESAIVLTARSGRAALAYRAKKIGYELTKIQLDTAYKTFLQFADRQKEVIDEDIHQIMKQVNKISKIAIA</sequence>
<dbReference type="Proteomes" id="UP000222163">
    <property type="component" value="Unassembled WGS sequence"/>
</dbReference>
<dbReference type="Pfam" id="PF00682">
    <property type="entry name" value="HMGL-like"/>
    <property type="match status" value="1"/>
</dbReference>
<dbReference type="InterPro" id="IPR000891">
    <property type="entry name" value="PYR_CT"/>
</dbReference>
<evidence type="ECO:0000256" key="6">
    <source>
        <dbReference type="ARBA" id="ARBA00022679"/>
    </source>
</evidence>
<dbReference type="CDD" id="cd07940">
    <property type="entry name" value="DRE_TIM_IPMS"/>
    <property type="match status" value="1"/>
</dbReference>
<dbReference type="SUPFAM" id="SSF51569">
    <property type="entry name" value="Aldolase"/>
    <property type="match status" value="1"/>
</dbReference>
<evidence type="ECO:0000256" key="7">
    <source>
        <dbReference type="ARBA" id="ARBA00023211"/>
    </source>
</evidence>
<dbReference type="GO" id="GO:0009098">
    <property type="term" value="P:L-leucine biosynthetic process"/>
    <property type="evidence" value="ECO:0007669"/>
    <property type="project" value="UniProtKB-KW"/>
</dbReference>
<evidence type="ECO:0000313" key="14">
    <source>
        <dbReference type="Proteomes" id="UP001242342"/>
    </source>
</evidence>